<gene>
    <name evidence="1" type="ORF">LCGC14_2725610</name>
</gene>
<comment type="caution">
    <text evidence="1">The sequence shown here is derived from an EMBL/GenBank/DDBJ whole genome shotgun (WGS) entry which is preliminary data.</text>
</comment>
<protein>
    <submittedName>
        <fullName evidence="1">Uncharacterized protein</fullName>
    </submittedName>
</protein>
<reference evidence="1" key="1">
    <citation type="journal article" date="2015" name="Nature">
        <title>Complex archaea that bridge the gap between prokaryotes and eukaryotes.</title>
        <authorList>
            <person name="Spang A."/>
            <person name="Saw J.H."/>
            <person name="Jorgensen S.L."/>
            <person name="Zaremba-Niedzwiedzka K."/>
            <person name="Martijn J."/>
            <person name="Lind A.E."/>
            <person name="van Eijk R."/>
            <person name="Schleper C."/>
            <person name="Guy L."/>
            <person name="Ettema T.J."/>
        </authorList>
    </citation>
    <scope>NUCLEOTIDE SEQUENCE</scope>
</reference>
<evidence type="ECO:0000313" key="1">
    <source>
        <dbReference type="EMBL" id="KKK90182.1"/>
    </source>
</evidence>
<organism evidence="1">
    <name type="scientific">marine sediment metagenome</name>
    <dbReference type="NCBI Taxonomy" id="412755"/>
    <lineage>
        <taxon>unclassified sequences</taxon>
        <taxon>metagenomes</taxon>
        <taxon>ecological metagenomes</taxon>
    </lineage>
</organism>
<sequence length="51" mass="6077">MKKITAIVFEPKEKIPLELVYTSDVIFRFTKERKIKIVKARWEIVNANNNN</sequence>
<dbReference type="AlphaFoldDB" id="A0A0F8Z8R7"/>
<dbReference type="EMBL" id="LAZR01049205">
    <property type="protein sequence ID" value="KKK90182.1"/>
    <property type="molecule type" value="Genomic_DNA"/>
</dbReference>
<proteinExistence type="predicted"/>
<name>A0A0F8Z8R7_9ZZZZ</name>
<accession>A0A0F8Z8R7</accession>